<evidence type="ECO:0000313" key="2">
    <source>
        <dbReference type="Proteomes" id="UP001174210"/>
    </source>
</evidence>
<reference evidence="1" key="1">
    <citation type="submission" date="2023-03" db="EMBL/GenBank/DDBJ databases">
        <title>MT1 and MT2 Draft Genomes of Novel Species.</title>
        <authorList>
            <person name="Venkateswaran K."/>
        </authorList>
    </citation>
    <scope>NUCLEOTIDE SEQUENCE</scope>
    <source>
        <strain evidence="1">F6_8S_P_1A</strain>
    </source>
</reference>
<organism evidence="1 2">
    <name type="scientific">Leifsonia virtsii</name>
    <dbReference type="NCBI Taxonomy" id="3035915"/>
    <lineage>
        <taxon>Bacteria</taxon>
        <taxon>Bacillati</taxon>
        <taxon>Actinomycetota</taxon>
        <taxon>Actinomycetes</taxon>
        <taxon>Micrococcales</taxon>
        <taxon>Microbacteriaceae</taxon>
        <taxon>Leifsonia</taxon>
    </lineage>
</organism>
<sequence length="336" mass="33900">MALNDSFPGPSGKVDSSELRKDLAGILVKSTDGSPRAGVFYRGSAPIGTPRTGDMKVDIGLVNAALVRGGGPLFTQNDGVIQSPALPIPSSNSIYHVIYLKQVETAAPYSDAGVDGPLLGIASSDQGATPDVNQAISRIPTGGLALVSALVPSSAVTTSSGGVVLKDIAPFTATAGGVVVFRLLADLKAWSTAVDGQLAYALDTGNLWEYIASATTPDWYHVGGKPQFAAFSPTGLYTAGTPTPQAAMSAGRVFLEGKVGSSSASFTAGTTYTIGSIPAAFAPPADVGIPLTSNLTAVALLTVTSGGTVTIVLNTSFTGALNLSLAGASWRVKGLV</sequence>
<keyword evidence="2" id="KW-1185">Reference proteome</keyword>
<dbReference type="RefSeq" id="WP_301219794.1">
    <property type="nucleotide sequence ID" value="NZ_JAROCB010000004.1"/>
</dbReference>
<accession>A0ABT8J076</accession>
<protein>
    <submittedName>
        <fullName evidence="1">Uncharacterized protein</fullName>
    </submittedName>
</protein>
<dbReference type="EMBL" id="JAROCB010000004">
    <property type="protein sequence ID" value="MDN4598450.1"/>
    <property type="molecule type" value="Genomic_DNA"/>
</dbReference>
<evidence type="ECO:0000313" key="1">
    <source>
        <dbReference type="EMBL" id="MDN4598450.1"/>
    </source>
</evidence>
<proteinExistence type="predicted"/>
<comment type="caution">
    <text evidence="1">The sequence shown here is derived from an EMBL/GenBank/DDBJ whole genome shotgun (WGS) entry which is preliminary data.</text>
</comment>
<gene>
    <name evidence="1" type="ORF">P5G59_14955</name>
</gene>
<dbReference type="Proteomes" id="UP001174210">
    <property type="component" value="Unassembled WGS sequence"/>
</dbReference>
<name>A0ABT8J076_9MICO</name>